<accession>A0A2K3KRP4</accession>
<organism evidence="3 4">
    <name type="scientific">Trifolium pratense</name>
    <name type="common">Red clover</name>
    <dbReference type="NCBI Taxonomy" id="57577"/>
    <lineage>
        <taxon>Eukaryota</taxon>
        <taxon>Viridiplantae</taxon>
        <taxon>Streptophyta</taxon>
        <taxon>Embryophyta</taxon>
        <taxon>Tracheophyta</taxon>
        <taxon>Spermatophyta</taxon>
        <taxon>Magnoliopsida</taxon>
        <taxon>eudicotyledons</taxon>
        <taxon>Gunneridae</taxon>
        <taxon>Pentapetalae</taxon>
        <taxon>rosids</taxon>
        <taxon>fabids</taxon>
        <taxon>Fabales</taxon>
        <taxon>Fabaceae</taxon>
        <taxon>Papilionoideae</taxon>
        <taxon>50 kb inversion clade</taxon>
        <taxon>NPAAA clade</taxon>
        <taxon>Hologalegina</taxon>
        <taxon>IRL clade</taxon>
        <taxon>Trifolieae</taxon>
        <taxon>Trifolium</taxon>
    </lineage>
</organism>
<dbReference type="EMBL" id="ASHM01107025">
    <property type="protein sequence ID" value="PNX68958.1"/>
    <property type="molecule type" value="Genomic_DNA"/>
</dbReference>
<feature type="non-terminal residue" evidence="3">
    <location>
        <position position="1"/>
    </location>
</feature>
<reference evidence="3 4" key="2">
    <citation type="journal article" date="2017" name="Front. Plant Sci.">
        <title>Gene Classification and Mining of Molecular Markers Useful in Red Clover (Trifolium pratense) Breeding.</title>
        <authorList>
            <person name="Istvanek J."/>
            <person name="Dluhosova J."/>
            <person name="Dluhos P."/>
            <person name="Patkova L."/>
            <person name="Nedelnik J."/>
            <person name="Repkova J."/>
        </authorList>
    </citation>
    <scope>NUCLEOTIDE SEQUENCE [LARGE SCALE GENOMIC DNA]</scope>
    <source>
        <strain evidence="4">cv. Tatra</strain>
        <tissue evidence="3">Young leaves</tissue>
    </source>
</reference>
<dbReference type="AlphaFoldDB" id="A0A2K3KRP4"/>
<gene>
    <name evidence="3" type="ORF">L195_g056450</name>
</gene>
<keyword evidence="1" id="KW-0175">Coiled coil</keyword>
<proteinExistence type="predicted"/>
<evidence type="ECO:0000256" key="2">
    <source>
        <dbReference type="SAM" id="MobiDB-lite"/>
    </source>
</evidence>
<reference evidence="3 4" key="1">
    <citation type="journal article" date="2014" name="Am. J. Bot.">
        <title>Genome assembly and annotation for red clover (Trifolium pratense; Fabaceae).</title>
        <authorList>
            <person name="Istvanek J."/>
            <person name="Jaros M."/>
            <person name="Krenek A."/>
            <person name="Repkova J."/>
        </authorList>
    </citation>
    <scope>NUCLEOTIDE SEQUENCE [LARGE SCALE GENOMIC DNA]</scope>
    <source>
        <strain evidence="4">cv. Tatra</strain>
        <tissue evidence="3">Young leaves</tissue>
    </source>
</reference>
<feature type="region of interest" description="Disordered" evidence="2">
    <location>
        <begin position="55"/>
        <end position="78"/>
    </location>
</feature>
<evidence type="ECO:0000256" key="1">
    <source>
        <dbReference type="SAM" id="Coils"/>
    </source>
</evidence>
<name>A0A2K3KRP4_TRIPR</name>
<protein>
    <submittedName>
        <fullName evidence="3">Uncharacterized protein</fullName>
    </submittedName>
</protein>
<feature type="coiled-coil region" evidence="1">
    <location>
        <begin position="2"/>
        <end position="54"/>
    </location>
</feature>
<sequence>RAKVAEAEVQKAREELRRAEQHRQEVVQRPKKCAAEFQRQLLVLTNNIASIQAESSNRRCCRPKYDEDESNIKESEDH</sequence>
<comment type="caution">
    <text evidence="3">The sequence shown here is derived from an EMBL/GenBank/DDBJ whole genome shotgun (WGS) entry which is preliminary data.</text>
</comment>
<evidence type="ECO:0000313" key="4">
    <source>
        <dbReference type="Proteomes" id="UP000236291"/>
    </source>
</evidence>
<dbReference type="Proteomes" id="UP000236291">
    <property type="component" value="Unassembled WGS sequence"/>
</dbReference>
<evidence type="ECO:0000313" key="3">
    <source>
        <dbReference type="EMBL" id="PNX68958.1"/>
    </source>
</evidence>